<evidence type="ECO:0000256" key="1">
    <source>
        <dbReference type="SAM" id="MobiDB-lite"/>
    </source>
</evidence>
<proteinExistence type="predicted"/>
<feature type="compositionally biased region" description="Pro residues" evidence="1">
    <location>
        <begin position="214"/>
        <end position="223"/>
    </location>
</feature>
<dbReference type="PANTHER" id="PTHR37610:SF40">
    <property type="entry name" value="OS01G0909600 PROTEIN"/>
    <property type="match status" value="1"/>
</dbReference>
<protein>
    <recommendedName>
        <fullName evidence="4">Retrotransposon gag domain-containing protein</fullName>
    </recommendedName>
</protein>
<evidence type="ECO:0000313" key="2">
    <source>
        <dbReference type="EnsemblPlants" id="Bo8g040720.1"/>
    </source>
</evidence>
<keyword evidence="3" id="KW-1185">Reference proteome</keyword>
<feature type="region of interest" description="Disordered" evidence="1">
    <location>
        <begin position="170"/>
        <end position="223"/>
    </location>
</feature>
<accession>A0A0D3DLZ2</accession>
<dbReference type="EnsemblPlants" id="Bo8g040720.1">
    <property type="protein sequence ID" value="Bo8g040720.1"/>
    <property type="gene ID" value="Bo8g040720"/>
</dbReference>
<reference evidence="2 3" key="1">
    <citation type="journal article" date="2014" name="Genome Biol.">
        <title>Transcriptome and methylome profiling reveals relics of genome dominance in the mesopolyploid Brassica oleracea.</title>
        <authorList>
            <person name="Parkin I.A."/>
            <person name="Koh C."/>
            <person name="Tang H."/>
            <person name="Robinson S.J."/>
            <person name="Kagale S."/>
            <person name="Clarke W.E."/>
            <person name="Town C.D."/>
            <person name="Nixon J."/>
            <person name="Krishnakumar V."/>
            <person name="Bidwell S.L."/>
            <person name="Denoeud F."/>
            <person name="Belcram H."/>
            <person name="Links M.G."/>
            <person name="Just J."/>
            <person name="Clarke C."/>
            <person name="Bender T."/>
            <person name="Huebert T."/>
            <person name="Mason A.S."/>
            <person name="Pires J.C."/>
            <person name="Barker G."/>
            <person name="Moore J."/>
            <person name="Walley P.G."/>
            <person name="Manoli S."/>
            <person name="Batley J."/>
            <person name="Edwards D."/>
            <person name="Nelson M.N."/>
            <person name="Wang X."/>
            <person name="Paterson A.H."/>
            <person name="King G."/>
            <person name="Bancroft I."/>
            <person name="Chalhoub B."/>
            <person name="Sharpe A.G."/>
        </authorList>
    </citation>
    <scope>NUCLEOTIDE SEQUENCE</scope>
    <source>
        <strain evidence="2 3">cv. TO1000</strain>
    </source>
</reference>
<evidence type="ECO:0008006" key="4">
    <source>
        <dbReference type="Google" id="ProtNLM"/>
    </source>
</evidence>
<dbReference type="PANTHER" id="PTHR37610">
    <property type="entry name" value="CCHC-TYPE DOMAIN-CONTAINING PROTEIN"/>
    <property type="match status" value="1"/>
</dbReference>
<sequence length="223" mass="25374">MAVNVRNKLGFVTGNFPKPPSDHPDAGLWSHCNDMDNAPHVFEIEQRIRSIQQGSLDVSSYYTELITLWEEYKNYVEFPLCTCGKCDCVIGLLDKLVDTTIPSGRTRAHCLHTAAIFLDLLNETIFAKLPLSQGFNLPPLGRYITMYFTKYVTEYFTKYVTGYVNTRRTPQIPTSTSHQRTAWSPHLNGHTKTLDHPSTHKAHKSYTRWLNPPHKAPTPSPPN</sequence>
<dbReference type="Gramene" id="Bo8g040720.1">
    <property type="protein sequence ID" value="Bo8g040720.1"/>
    <property type="gene ID" value="Bo8g040720"/>
</dbReference>
<organism evidence="2 3">
    <name type="scientific">Brassica oleracea var. oleracea</name>
    <dbReference type="NCBI Taxonomy" id="109376"/>
    <lineage>
        <taxon>Eukaryota</taxon>
        <taxon>Viridiplantae</taxon>
        <taxon>Streptophyta</taxon>
        <taxon>Embryophyta</taxon>
        <taxon>Tracheophyta</taxon>
        <taxon>Spermatophyta</taxon>
        <taxon>Magnoliopsida</taxon>
        <taxon>eudicotyledons</taxon>
        <taxon>Gunneridae</taxon>
        <taxon>Pentapetalae</taxon>
        <taxon>rosids</taxon>
        <taxon>malvids</taxon>
        <taxon>Brassicales</taxon>
        <taxon>Brassicaceae</taxon>
        <taxon>Brassiceae</taxon>
        <taxon>Brassica</taxon>
    </lineage>
</organism>
<name>A0A0D3DLZ2_BRAOL</name>
<feature type="compositionally biased region" description="Polar residues" evidence="1">
    <location>
        <begin position="170"/>
        <end position="182"/>
    </location>
</feature>
<dbReference type="AlphaFoldDB" id="A0A0D3DLZ2"/>
<dbReference type="Proteomes" id="UP000032141">
    <property type="component" value="Chromosome C8"/>
</dbReference>
<reference evidence="2" key="2">
    <citation type="submission" date="2015-03" db="UniProtKB">
        <authorList>
            <consortium name="EnsemblPlants"/>
        </authorList>
    </citation>
    <scope>IDENTIFICATION</scope>
</reference>
<dbReference type="HOGENOM" id="CLU_1241652_0_0_1"/>
<evidence type="ECO:0000313" key="3">
    <source>
        <dbReference type="Proteomes" id="UP000032141"/>
    </source>
</evidence>